<name>A0ABY8QP41_9MICO</name>
<dbReference type="InterPro" id="IPR038063">
    <property type="entry name" value="Transpep_catalytic_dom"/>
</dbReference>
<organism evidence="10 11">
    <name type="scientific">Saxibacter everestensis</name>
    <dbReference type="NCBI Taxonomy" id="2909229"/>
    <lineage>
        <taxon>Bacteria</taxon>
        <taxon>Bacillati</taxon>
        <taxon>Actinomycetota</taxon>
        <taxon>Actinomycetes</taxon>
        <taxon>Micrococcales</taxon>
        <taxon>Brevibacteriaceae</taxon>
        <taxon>Saxibacter</taxon>
    </lineage>
</organism>
<dbReference type="PROSITE" id="PS52029">
    <property type="entry name" value="LD_TPASE"/>
    <property type="match status" value="1"/>
</dbReference>
<dbReference type="SUPFAM" id="SSF141523">
    <property type="entry name" value="L,D-transpeptidase catalytic domain-like"/>
    <property type="match status" value="1"/>
</dbReference>
<sequence>MILVKRTSLVSAAALSAVALLLTGCMASGPDPEAAGSSTPDDTSAPTTQAASPEQTPSDSAPPTSPEPDDSATQKPKDADDDSDARKDDAKKDEQQKKKQDAEKDEKQKADAKKAMLRPGDKGKKVAQLQKDLLAAGYWVSDTDGTFGATTQQAVYALQKTAGLGRDGVVGPKVKKALEKGTRPKAKSSSGHVVEVDIDRQLVLIVDDGKVSHILNTSTGSGRTYKNSAGGTSVAVTPRGKFTISRQIDGPRQSKLGYLWRPKYFNGGIALHGEYNNVPPYAASHGCVRLTDAAMNWVWKKDLAPIGTTVLVY</sequence>
<dbReference type="EMBL" id="CP090958">
    <property type="protein sequence ID" value="WGW10668.1"/>
    <property type="molecule type" value="Genomic_DNA"/>
</dbReference>
<dbReference type="Pfam" id="PF03734">
    <property type="entry name" value="YkuD"/>
    <property type="match status" value="1"/>
</dbReference>
<dbReference type="SUPFAM" id="SSF47090">
    <property type="entry name" value="PGBD-like"/>
    <property type="match status" value="1"/>
</dbReference>
<dbReference type="Proteomes" id="UP001209083">
    <property type="component" value="Chromosome"/>
</dbReference>
<evidence type="ECO:0000256" key="8">
    <source>
        <dbReference type="SAM" id="SignalP"/>
    </source>
</evidence>
<keyword evidence="8" id="KW-0732">Signal</keyword>
<keyword evidence="3 6" id="KW-0133">Cell shape</keyword>
<dbReference type="Gene3D" id="2.40.440.10">
    <property type="entry name" value="L,D-transpeptidase catalytic domain-like"/>
    <property type="match status" value="1"/>
</dbReference>
<feature type="active site" description="Proton donor/acceptor" evidence="6">
    <location>
        <position position="272"/>
    </location>
</feature>
<reference evidence="10 11" key="1">
    <citation type="submission" date="2023-05" db="EMBL/GenBank/DDBJ databases">
        <title>Lithophilousrod everest ZFBP1038 complete genpme.</title>
        <authorList>
            <person name="Tian M."/>
        </authorList>
    </citation>
    <scope>NUCLEOTIDE SEQUENCE [LARGE SCALE GENOMIC DNA]</scope>
    <source>
        <strain evidence="10 11">ZFBP1038</strain>
    </source>
</reference>
<evidence type="ECO:0000256" key="2">
    <source>
        <dbReference type="ARBA" id="ARBA00022679"/>
    </source>
</evidence>
<feature type="compositionally biased region" description="Low complexity" evidence="7">
    <location>
        <begin position="37"/>
        <end position="53"/>
    </location>
</feature>
<gene>
    <name evidence="10" type="ORF">LWF01_11040</name>
</gene>
<accession>A0ABY8QP41</accession>
<dbReference type="Gene3D" id="1.10.101.10">
    <property type="entry name" value="PGBD-like superfamily/PGBD"/>
    <property type="match status" value="1"/>
</dbReference>
<comment type="pathway">
    <text evidence="1 6">Cell wall biogenesis; peptidoglycan biosynthesis.</text>
</comment>
<feature type="active site" description="Nucleophile" evidence="6">
    <location>
        <position position="287"/>
    </location>
</feature>
<evidence type="ECO:0000256" key="7">
    <source>
        <dbReference type="SAM" id="MobiDB-lite"/>
    </source>
</evidence>
<dbReference type="InterPro" id="IPR036365">
    <property type="entry name" value="PGBD-like_sf"/>
</dbReference>
<keyword evidence="4 6" id="KW-0573">Peptidoglycan synthesis</keyword>
<keyword evidence="5 6" id="KW-0961">Cell wall biogenesis/degradation</keyword>
<evidence type="ECO:0000256" key="6">
    <source>
        <dbReference type="PROSITE-ProRule" id="PRU01373"/>
    </source>
</evidence>
<proteinExistence type="predicted"/>
<dbReference type="InterPro" id="IPR002477">
    <property type="entry name" value="Peptidoglycan-bd-like"/>
</dbReference>
<feature type="signal peptide" evidence="8">
    <location>
        <begin position="1"/>
        <end position="27"/>
    </location>
</feature>
<feature type="domain" description="L,D-TPase catalytic" evidence="9">
    <location>
        <begin position="192"/>
        <end position="313"/>
    </location>
</feature>
<dbReference type="Pfam" id="PF01471">
    <property type="entry name" value="PG_binding_1"/>
    <property type="match status" value="1"/>
</dbReference>
<dbReference type="PROSITE" id="PS51257">
    <property type="entry name" value="PROKAR_LIPOPROTEIN"/>
    <property type="match status" value="1"/>
</dbReference>
<feature type="compositionally biased region" description="Basic and acidic residues" evidence="7">
    <location>
        <begin position="84"/>
        <end position="124"/>
    </location>
</feature>
<evidence type="ECO:0000256" key="5">
    <source>
        <dbReference type="ARBA" id="ARBA00023316"/>
    </source>
</evidence>
<evidence type="ECO:0000256" key="1">
    <source>
        <dbReference type="ARBA" id="ARBA00004752"/>
    </source>
</evidence>
<protein>
    <submittedName>
        <fullName evidence="10">L,D-transpeptidase family protein</fullName>
    </submittedName>
</protein>
<dbReference type="RefSeq" id="WP_349637448.1">
    <property type="nucleotide sequence ID" value="NZ_CP090958.1"/>
</dbReference>
<evidence type="ECO:0000256" key="4">
    <source>
        <dbReference type="ARBA" id="ARBA00022984"/>
    </source>
</evidence>
<dbReference type="InterPro" id="IPR050979">
    <property type="entry name" value="LD-transpeptidase"/>
</dbReference>
<keyword evidence="11" id="KW-1185">Reference proteome</keyword>
<feature type="region of interest" description="Disordered" evidence="7">
    <location>
        <begin position="26"/>
        <end position="125"/>
    </location>
</feature>
<dbReference type="PANTHER" id="PTHR30582:SF2">
    <property type="entry name" value="L,D-TRANSPEPTIDASE YCIB-RELATED"/>
    <property type="match status" value="1"/>
</dbReference>
<keyword evidence="2" id="KW-0808">Transferase</keyword>
<dbReference type="CDD" id="cd16913">
    <property type="entry name" value="YkuD_like"/>
    <property type="match status" value="1"/>
</dbReference>
<dbReference type="PANTHER" id="PTHR30582">
    <property type="entry name" value="L,D-TRANSPEPTIDASE"/>
    <property type="match status" value="1"/>
</dbReference>
<feature type="chain" id="PRO_5047391665" evidence="8">
    <location>
        <begin position="28"/>
        <end position="313"/>
    </location>
</feature>
<evidence type="ECO:0000256" key="3">
    <source>
        <dbReference type="ARBA" id="ARBA00022960"/>
    </source>
</evidence>
<evidence type="ECO:0000313" key="11">
    <source>
        <dbReference type="Proteomes" id="UP001209083"/>
    </source>
</evidence>
<dbReference type="InterPro" id="IPR005490">
    <property type="entry name" value="LD_TPept_cat_dom"/>
</dbReference>
<evidence type="ECO:0000259" key="9">
    <source>
        <dbReference type="PROSITE" id="PS52029"/>
    </source>
</evidence>
<evidence type="ECO:0000313" key="10">
    <source>
        <dbReference type="EMBL" id="WGW10668.1"/>
    </source>
</evidence>
<dbReference type="InterPro" id="IPR036366">
    <property type="entry name" value="PGBDSf"/>
</dbReference>